<proteinExistence type="predicted"/>
<evidence type="ECO:0000313" key="2">
    <source>
        <dbReference type="EMBL" id="KEO75542.1"/>
    </source>
</evidence>
<dbReference type="EMBL" id="JMIH01000010">
    <property type="protein sequence ID" value="KEO75542.1"/>
    <property type="molecule type" value="Genomic_DNA"/>
</dbReference>
<dbReference type="RefSeq" id="WP_035069238.1">
    <property type="nucleotide sequence ID" value="NZ_JMIH01000010.1"/>
</dbReference>
<keyword evidence="1" id="KW-0732">Signal</keyword>
<reference evidence="2 3" key="1">
    <citation type="submission" date="2014-04" db="EMBL/GenBank/DDBJ databases">
        <title>Characterization and application of a salt tolerant electro-active bacterium.</title>
        <authorList>
            <person name="Yang L."/>
            <person name="Wei S."/>
            <person name="Tay Q.X.M."/>
        </authorList>
    </citation>
    <scope>NUCLEOTIDE SEQUENCE [LARGE SCALE GENOMIC DNA]</scope>
    <source>
        <strain evidence="2 3">LY1</strain>
    </source>
</reference>
<evidence type="ECO:0000256" key="1">
    <source>
        <dbReference type="SAM" id="SignalP"/>
    </source>
</evidence>
<keyword evidence="3" id="KW-1185">Reference proteome</keyword>
<evidence type="ECO:0000313" key="3">
    <source>
        <dbReference type="Proteomes" id="UP000027821"/>
    </source>
</evidence>
<dbReference type="InterPro" id="IPR010281">
    <property type="entry name" value="DUF885"/>
</dbReference>
<organism evidence="2 3">
    <name type="scientific">Anditalea andensis</name>
    <dbReference type="NCBI Taxonomy" id="1048983"/>
    <lineage>
        <taxon>Bacteria</taxon>
        <taxon>Pseudomonadati</taxon>
        <taxon>Bacteroidota</taxon>
        <taxon>Cytophagia</taxon>
        <taxon>Cytophagales</taxon>
        <taxon>Cytophagaceae</taxon>
        <taxon>Anditalea</taxon>
    </lineage>
</organism>
<accession>A0A074LNP8</accession>
<name>A0A074LNP8_9BACT</name>
<dbReference type="OrthoDB" id="9760040at2"/>
<feature type="signal peptide" evidence="1">
    <location>
        <begin position="1"/>
        <end position="20"/>
    </location>
</feature>
<feature type="chain" id="PRO_5001698433" evidence="1">
    <location>
        <begin position="21"/>
        <end position="563"/>
    </location>
</feature>
<sequence length="563" mass="66053">MKYVLCFFLIFNLSFLNTWASDVSEAILQYQADRGALLRKYTLIASDEYYDRMEKLHADWLEELERFDFQNLDQQGRVDYHLFKNYLEKENYQLALSRQDFVKVKHLADFASPILPFIFSRRRGDKPDAQHVASTMHEVAKALTLYREELERKNDPLESWQLSETAASMVKNYITVLTEAYAFYEGYDPDMTWWVERPFKQLVDDMEAYVMFLKGNFSTENHNDDGSGIIGRPIGREAIISGLRQEFIPYTPEELIEIAEREFAWSEAEMKKASAALGYGEDWKQALEAVKESYFPIGEWPQEINRLAEEAVEFIESRDLISIPALAKETWRMRMLTPEEQKFAPFFLGGESILVAYPTTSMSHEEKMMSLRGNNPHFSRAVVHHELIPGHHLQQFMNQRYKPYRSLFRTPFWTEGWALYWEMNLWDKNFPRSAEDKIGMLFWRMHRSARIIFSLNYHLGTMSPQECIDFLVERVGHERANAEGEVRRSFTGNYGPLYQIAYMVGGLQFVSLKNEMVGGGLMTEKDFHDRIMKENSIPIALLREILRGGDPNKTISAWRFYEY</sequence>
<dbReference type="Pfam" id="PF05960">
    <property type="entry name" value="DUF885"/>
    <property type="match status" value="1"/>
</dbReference>
<dbReference type="eggNOG" id="COG4805">
    <property type="taxonomic scope" value="Bacteria"/>
</dbReference>
<dbReference type="PANTHER" id="PTHR33361">
    <property type="entry name" value="GLR0591 PROTEIN"/>
    <property type="match status" value="1"/>
</dbReference>
<comment type="caution">
    <text evidence="2">The sequence shown here is derived from an EMBL/GenBank/DDBJ whole genome shotgun (WGS) entry which is preliminary data.</text>
</comment>
<dbReference type="Proteomes" id="UP000027821">
    <property type="component" value="Unassembled WGS sequence"/>
</dbReference>
<dbReference type="STRING" id="1048983.EL17_00160"/>
<protein>
    <submittedName>
        <fullName evidence="2">X-Pro dipeptidyl-peptidase</fullName>
    </submittedName>
</protein>
<dbReference type="PANTHER" id="PTHR33361:SF2">
    <property type="entry name" value="DUF885 DOMAIN-CONTAINING PROTEIN"/>
    <property type="match status" value="1"/>
</dbReference>
<gene>
    <name evidence="2" type="ORF">EL17_00160</name>
</gene>
<dbReference type="AlphaFoldDB" id="A0A074LNP8"/>